<keyword evidence="5" id="KW-1185">Reference proteome</keyword>
<dbReference type="InterPro" id="IPR041414">
    <property type="entry name" value="Raco-like_middle"/>
</dbReference>
<feature type="domain" description="RACo C-terminal" evidence="1">
    <location>
        <begin position="262"/>
        <end position="511"/>
    </location>
</feature>
<dbReference type="EMBL" id="LGTE01000025">
    <property type="protein sequence ID" value="KNZ68640.1"/>
    <property type="molecule type" value="Genomic_DNA"/>
</dbReference>
<gene>
    <name evidence="4" type="ORF">Tfer_2815</name>
</gene>
<dbReference type="RefSeq" id="WP_052218814.1">
    <property type="nucleotide sequence ID" value="NZ_LGTE01000025.1"/>
</dbReference>
<dbReference type="AlphaFoldDB" id="A0A0L6VZE0"/>
<sequence>MQTILDYGQRNKVELNPLAQRYTVKIKMPGLTDNQGDVDRLRRYLPESLKGVHIPLEVMRKLPSVFLEGDWQVSVIVAQAKENPWVIDIEPEVGKGNYYGLALDIGTTTTVLYLVDLASGEVLGNVSSYNGQVKYGDDILTRIYLGSTENGREKLRQAVLETINGQIQQVVSEHNVEQNKIYAMVVAGNTTMIHLFLGLDPANICREPYIPVVNSPGILKAIEVGVAINPLAPLYCLPNVGSYVGGDVIAGLLVSGMHQKPELSLLVDIGTNGEMVLGNNEWLVTCAGAAGPALEGGAAEHGMRAEAGAIYKVSIDPATLQTDYRVIGSVKPRGICGSGLIDCMAQMLVAGIIDRSGRFNDDSGAFVIAGAQETATGQDIVVSQKDIRSLLKTKAAVTAAVEVLMEGVGCSFKELEKFYAAGAFGAYIDPESAITIGLYPDIPRQNIISLGNSSLEGARLALLSREKIDEAETLAKSITYFELNNNREFMKKFTSGLFLPHMDLNRYPSVKKKLQNVSFV</sequence>
<dbReference type="InterPro" id="IPR043129">
    <property type="entry name" value="ATPase_NBD"/>
</dbReference>
<evidence type="ECO:0000259" key="2">
    <source>
        <dbReference type="Pfam" id="PF17650"/>
    </source>
</evidence>
<organism evidence="4 5">
    <name type="scientific">Thermincola ferriacetica</name>
    <dbReference type="NCBI Taxonomy" id="281456"/>
    <lineage>
        <taxon>Bacteria</taxon>
        <taxon>Bacillati</taxon>
        <taxon>Bacillota</taxon>
        <taxon>Clostridia</taxon>
        <taxon>Eubacteriales</taxon>
        <taxon>Thermincolaceae</taxon>
        <taxon>Thermincola</taxon>
    </lineage>
</organism>
<dbReference type="Pfam" id="PF17651">
    <property type="entry name" value="Raco_middle"/>
    <property type="match status" value="1"/>
</dbReference>
<dbReference type="Pfam" id="PF14574">
    <property type="entry name" value="RACo_C_ter"/>
    <property type="match status" value="1"/>
</dbReference>
<proteinExistence type="predicted"/>
<evidence type="ECO:0000259" key="1">
    <source>
        <dbReference type="Pfam" id="PF14574"/>
    </source>
</evidence>
<dbReference type="Gene3D" id="3.30.420.480">
    <property type="entry name" value="Domain of unknown function (DUF4445)"/>
    <property type="match status" value="1"/>
</dbReference>
<dbReference type="Pfam" id="PF17650">
    <property type="entry name" value="RACo_linker"/>
    <property type="match status" value="1"/>
</dbReference>
<dbReference type="SUPFAM" id="SSF53067">
    <property type="entry name" value="Actin-like ATPase domain"/>
    <property type="match status" value="1"/>
</dbReference>
<dbReference type="PANTHER" id="PTHR42895">
    <property type="entry name" value="IRON-SULFUR CLUSTER-BINDING PROTEIN-RELATED"/>
    <property type="match status" value="1"/>
</dbReference>
<accession>A0A0L6VZE0</accession>
<dbReference type="Gene3D" id="3.10.20.880">
    <property type="match status" value="1"/>
</dbReference>
<evidence type="ECO:0000313" key="4">
    <source>
        <dbReference type="EMBL" id="KNZ68640.1"/>
    </source>
</evidence>
<feature type="domain" description="RACo-like middle region" evidence="3">
    <location>
        <begin position="99"/>
        <end position="260"/>
    </location>
</feature>
<dbReference type="PANTHER" id="PTHR42895:SF1">
    <property type="entry name" value="IRON-SULFUR CLUSTER PROTEIN"/>
    <property type="match status" value="1"/>
</dbReference>
<reference evidence="5" key="1">
    <citation type="submission" date="2015-07" db="EMBL/GenBank/DDBJ databases">
        <title>Complete Genome of Thermincola ferriacetica strain Z-0001T.</title>
        <authorList>
            <person name="Lusk B."/>
            <person name="Badalamenti J.P."/>
            <person name="Parameswaran P."/>
            <person name="Bond D.R."/>
            <person name="Torres C.I."/>
        </authorList>
    </citation>
    <scope>NUCLEOTIDE SEQUENCE [LARGE SCALE GENOMIC DNA]</scope>
    <source>
        <strain evidence="5">Z-0001</strain>
    </source>
</reference>
<dbReference type="InterPro" id="IPR042259">
    <property type="entry name" value="Raco-like_middle_sf"/>
</dbReference>
<evidence type="ECO:0000313" key="5">
    <source>
        <dbReference type="Proteomes" id="UP000037175"/>
    </source>
</evidence>
<dbReference type="Proteomes" id="UP000037175">
    <property type="component" value="Unassembled WGS sequence"/>
</dbReference>
<evidence type="ECO:0000259" key="3">
    <source>
        <dbReference type="Pfam" id="PF17651"/>
    </source>
</evidence>
<dbReference type="InterPro" id="IPR052911">
    <property type="entry name" value="Corrinoid_activation_enz"/>
</dbReference>
<feature type="domain" description="RACo linker region" evidence="2">
    <location>
        <begin position="9"/>
        <end position="92"/>
    </location>
</feature>
<comment type="caution">
    <text evidence="4">The sequence shown here is derived from an EMBL/GenBank/DDBJ whole genome shotgun (WGS) entry which is preliminary data.</text>
</comment>
<dbReference type="InterPro" id="IPR040506">
    <property type="entry name" value="RACo_linker"/>
</dbReference>
<dbReference type="InterPro" id="IPR027980">
    <property type="entry name" value="RACo_C"/>
</dbReference>
<protein>
    <submittedName>
        <fullName evidence="4">Ferredoxin</fullName>
    </submittedName>
</protein>
<name>A0A0L6VZE0_9FIRM</name>